<dbReference type="AlphaFoldDB" id="A0A3N2RE58"/>
<proteinExistence type="predicted"/>
<evidence type="ECO:0000256" key="4">
    <source>
        <dbReference type="ARBA" id="ARBA00023136"/>
    </source>
</evidence>
<evidence type="ECO:0000256" key="5">
    <source>
        <dbReference type="SAM" id="Phobius"/>
    </source>
</evidence>
<dbReference type="EMBL" id="RCTY01000042">
    <property type="protein sequence ID" value="ROU05743.1"/>
    <property type="molecule type" value="Genomic_DNA"/>
</dbReference>
<comment type="subcellular location">
    <subcellularLocation>
        <location evidence="1">Membrane</location>
    </subcellularLocation>
</comment>
<feature type="transmembrane region" description="Helical" evidence="5">
    <location>
        <begin position="64"/>
        <end position="83"/>
    </location>
</feature>
<dbReference type="GO" id="GO:0016020">
    <property type="term" value="C:membrane"/>
    <property type="evidence" value="ECO:0007669"/>
    <property type="project" value="UniProtKB-SubCell"/>
</dbReference>
<gene>
    <name evidence="6" type="ORF">D9T17_17240</name>
</gene>
<dbReference type="SUPFAM" id="SSF161084">
    <property type="entry name" value="MAPEG domain-like"/>
    <property type="match status" value="1"/>
</dbReference>
<organism evidence="6 7">
    <name type="scientific">Lysobacter enzymogenes</name>
    <dbReference type="NCBI Taxonomy" id="69"/>
    <lineage>
        <taxon>Bacteria</taxon>
        <taxon>Pseudomonadati</taxon>
        <taxon>Pseudomonadota</taxon>
        <taxon>Gammaproteobacteria</taxon>
        <taxon>Lysobacterales</taxon>
        <taxon>Lysobacteraceae</taxon>
        <taxon>Lysobacter</taxon>
    </lineage>
</organism>
<name>A0A3N2RE58_LYSEN</name>
<dbReference type="Gene3D" id="1.20.120.550">
    <property type="entry name" value="Membrane associated eicosanoid/glutathione metabolism-like domain"/>
    <property type="match status" value="1"/>
</dbReference>
<keyword evidence="4 5" id="KW-0472">Membrane</keyword>
<reference evidence="6 7" key="1">
    <citation type="submission" date="2018-10" db="EMBL/GenBank/DDBJ databases">
        <title>The genome of Lysobacter enzymogenes OH11.</title>
        <authorList>
            <person name="Liu F."/>
            <person name="Zhao Y."/>
            <person name="Qian G."/>
            <person name="Chen Y."/>
            <person name="Xu H."/>
        </authorList>
    </citation>
    <scope>NUCLEOTIDE SEQUENCE [LARGE SCALE GENOMIC DNA]</scope>
    <source>
        <strain evidence="6 7">OH11</strain>
    </source>
</reference>
<dbReference type="Proteomes" id="UP000275910">
    <property type="component" value="Unassembled WGS sequence"/>
</dbReference>
<dbReference type="Pfam" id="PF01124">
    <property type="entry name" value="MAPEG"/>
    <property type="match status" value="1"/>
</dbReference>
<evidence type="ECO:0000256" key="2">
    <source>
        <dbReference type="ARBA" id="ARBA00022692"/>
    </source>
</evidence>
<keyword evidence="2 5" id="KW-0812">Transmembrane</keyword>
<evidence type="ECO:0000313" key="7">
    <source>
        <dbReference type="Proteomes" id="UP000275910"/>
    </source>
</evidence>
<evidence type="ECO:0008006" key="8">
    <source>
        <dbReference type="Google" id="ProtNLM"/>
    </source>
</evidence>
<keyword evidence="3 5" id="KW-1133">Transmembrane helix</keyword>
<protein>
    <recommendedName>
        <fullName evidence="8">MAPEG family protein</fullName>
    </recommendedName>
</protein>
<sequence>MDTMDTKTIFLPALAMAALTCVVWLRMLYVRIGQMKRERIHPQSVATSAQVVAKLTESRAADNFRNLFELPVLFYLALTVAAFNGLHDAATLALAWLFVALRIAHSAIQCSYNKVMHRFYAYAAGGLALWLLWARIGVGLLA</sequence>
<feature type="transmembrane region" description="Helical" evidence="5">
    <location>
        <begin position="120"/>
        <end position="141"/>
    </location>
</feature>
<dbReference type="InterPro" id="IPR001129">
    <property type="entry name" value="Membr-assoc_MAPEG"/>
</dbReference>
<feature type="transmembrane region" description="Helical" evidence="5">
    <location>
        <begin position="89"/>
        <end position="108"/>
    </location>
</feature>
<accession>A0A3N2RE58</accession>
<evidence type="ECO:0000313" key="6">
    <source>
        <dbReference type="EMBL" id="ROU05743.1"/>
    </source>
</evidence>
<feature type="transmembrane region" description="Helical" evidence="5">
    <location>
        <begin position="6"/>
        <end position="29"/>
    </location>
</feature>
<evidence type="ECO:0000256" key="1">
    <source>
        <dbReference type="ARBA" id="ARBA00004370"/>
    </source>
</evidence>
<comment type="caution">
    <text evidence="6">The sequence shown here is derived from an EMBL/GenBank/DDBJ whole genome shotgun (WGS) entry which is preliminary data.</text>
</comment>
<dbReference type="InterPro" id="IPR023352">
    <property type="entry name" value="MAPEG-like_dom_sf"/>
</dbReference>
<evidence type="ECO:0000256" key="3">
    <source>
        <dbReference type="ARBA" id="ARBA00022989"/>
    </source>
</evidence>